<dbReference type="GO" id="GO:0046933">
    <property type="term" value="F:proton-transporting ATP synthase activity, rotational mechanism"/>
    <property type="evidence" value="ECO:0007669"/>
    <property type="project" value="InterPro"/>
</dbReference>
<protein>
    <submittedName>
        <fullName evidence="7">Uncharacterized protein</fullName>
    </submittedName>
</protein>
<keyword evidence="6" id="KW-0066">ATP synthesis</keyword>
<organism evidence="7 8">
    <name type="scientific">Candidatus Chisholmbacteria bacterium RIFCSPHIGHO2_01_FULL_52_32</name>
    <dbReference type="NCBI Taxonomy" id="1797591"/>
    <lineage>
        <taxon>Bacteria</taxon>
        <taxon>Candidatus Chisholmiibacteriota</taxon>
    </lineage>
</organism>
<evidence type="ECO:0000256" key="1">
    <source>
        <dbReference type="ARBA" id="ARBA00004370"/>
    </source>
</evidence>
<keyword evidence="2" id="KW-0813">Transport</keyword>
<dbReference type="Proteomes" id="UP000179233">
    <property type="component" value="Unassembled WGS sequence"/>
</dbReference>
<dbReference type="EMBL" id="MHCJ01000003">
    <property type="protein sequence ID" value="OGY18394.1"/>
    <property type="molecule type" value="Genomic_DNA"/>
</dbReference>
<accession>A0A1G1VSU3</accession>
<keyword evidence="3" id="KW-0375">Hydrogen ion transport</keyword>
<evidence type="ECO:0000256" key="4">
    <source>
        <dbReference type="ARBA" id="ARBA00023065"/>
    </source>
</evidence>
<evidence type="ECO:0000256" key="3">
    <source>
        <dbReference type="ARBA" id="ARBA00022781"/>
    </source>
</evidence>
<evidence type="ECO:0000313" key="7">
    <source>
        <dbReference type="EMBL" id="OGY18394.1"/>
    </source>
</evidence>
<keyword evidence="5" id="KW-0472">Membrane</keyword>
<evidence type="ECO:0000256" key="5">
    <source>
        <dbReference type="ARBA" id="ARBA00023136"/>
    </source>
</evidence>
<comment type="caution">
    <text evidence="7">The sequence shown here is derived from an EMBL/GenBank/DDBJ whole genome shotgun (WGS) entry which is preliminary data.</text>
</comment>
<reference evidence="7 8" key="1">
    <citation type="journal article" date="2016" name="Nat. Commun.">
        <title>Thousands of microbial genomes shed light on interconnected biogeochemical processes in an aquifer system.</title>
        <authorList>
            <person name="Anantharaman K."/>
            <person name="Brown C.T."/>
            <person name="Hug L.A."/>
            <person name="Sharon I."/>
            <person name="Castelle C.J."/>
            <person name="Probst A.J."/>
            <person name="Thomas B.C."/>
            <person name="Singh A."/>
            <person name="Wilkins M.J."/>
            <person name="Karaoz U."/>
            <person name="Brodie E.L."/>
            <person name="Williams K.H."/>
            <person name="Hubbard S.S."/>
            <person name="Banfield J.F."/>
        </authorList>
    </citation>
    <scope>NUCLEOTIDE SEQUENCE [LARGE SCALE GENOMIC DNA]</scope>
</reference>
<dbReference type="InterPro" id="IPR000711">
    <property type="entry name" value="ATPase_OSCP/dsu"/>
</dbReference>
<evidence type="ECO:0000313" key="8">
    <source>
        <dbReference type="Proteomes" id="UP000179233"/>
    </source>
</evidence>
<name>A0A1G1VSU3_9BACT</name>
<sequence length="95" mass="10704">MWRKKRQIKVASEAEQKRAIETKAKAALVVSVVALSPFQRREIEQILAGLFGGIYKIENRLDDSVIGGLYIKIGDKAIDATLRAKIEKLKERLLP</sequence>
<proteinExistence type="predicted"/>
<dbReference type="PANTHER" id="PTHR11910">
    <property type="entry name" value="ATP SYNTHASE DELTA CHAIN"/>
    <property type="match status" value="1"/>
</dbReference>
<gene>
    <name evidence="7" type="ORF">A2786_02730</name>
</gene>
<dbReference type="AlphaFoldDB" id="A0A1G1VSU3"/>
<dbReference type="PRINTS" id="PR00125">
    <property type="entry name" value="ATPASEDELTA"/>
</dbReference>
<comment type="subcellular location">
    <subcellularLocation>
        <location evidence="1">Membrane</location>
    </subcellularLocation>
</comment>
<dbReference type="Pfam" id="PF00213">
    <property type="entry name" value="OSCP"/>
    <property type="match status" value="1"/>
</dbReference>
<dbReference type="GO" id="GO:0016020">
    <property type="term" value="C:membrane"/>
    <property type="evidence" value="ECO:0007669"/>
    <property type="project" value="UniProtKB-SubCell"/>
</dbReference>
<evidence type="ECO:0000256" key="2">
    <source>
        <dbReference type="ARBA" id="ARBA00022448"/>
    </source>
</evidence>
<evidence type="ECO:0000256" key="6">
    <source>
        <dbReference type="ARBA" id="ARBA00023310"/>
    </source>
</evidence>
<keyword evidence="4" id="KW-0406">Ion transport</keyword>